<proteinExistence type="predicted"/>
<evidence type="ECO:0000313" key="5">
    <source>
        <dbReference type="Proteomes" id="UP000557772"/>
    </source>
</evidence>
<evidence type="ECO:0000259" key="3">
    <source>
        <dbReference type="Pfam" id="PF13490"/>
    </source>
</evidence>
<comment type="caution">
    <text evidence="4">The sequence shown here is derived from an EMBL/GenBank/DDBJ whole genome shotgun (WGS) entry which is preliminary data.</text>
</comment>
<dbReference type="InterPro" id="IPR041916">
    <property type="entry name" value="Anti_sigma_zinc_sf"/>
</dbReference>
<dbReference type="InterPro" id="IPR027383">
    <property type="entry name" value="Znf_put"/>
</dbReference>
<feature type="domain" description="Putative zinc-finger" evidence="3">
    <location>
        <begin position="5"/>
        <end position="38"/>
    </location>
</feature>
<keyword evidence="1" id="KW-0805">Transcription regulation</keyword>
<keyword evidence="2" id="KW-0804">Transcription</keyword>
<dbReference type="AlphaFoldDB" id="A0A849AJ20"/>
<dbReference type="Pfam" id="PF13490">
    <property type="entry name" value="zf-HC2"/>
    <property type="match status" value="1"/>
</dbReference>
<name>A0A849AJ20_9MICO</name>
<evidence type="ECO:0000256" key="2">
    <source>
        <dbReference type="ARBA" id="ARBA00023163"/>
    </source>
</evidence>
<sequence>MGAECSDYVSRIFQYLDGELDDEGRARLKEHLDGCPPCLDEYELDALLKALVRRSCACEQAPDALRAQILTRITSVQVTTVRVREA</sequence>
<keyword evidence="5" id="KW-1185">Reference proteome</keyword>
<reference evidence="4 5" key="1">
    <citation type="submission" date="2020-05" db="EMBL/GenBank/DDBJ databases">
        <title>Flexivirga sp. ID2601S isolated from air conditioner.</title>
        <authorList>
            <person name="Kim D.H."/>
        </authorList>
    </citation>
    <scope>NUCLEOTIDE SEQUENCE [LARGE SCALE GENOMIC DNA]</scope>
    <source>
        <strain evidence="4 5">ID2601S</strain>
    </source>
</reference>
<protein>
    <submittedName>
        <fullName evidence="4">Mycothiol system anti-sigma-R factor</fullName>
    </submittedName>
</protein>
<evidence type="ECO:0000313" key="4">
    <source>
        <dbReference type="EMBL" id="NNG39248.1"/>
    </source>
</evidence>
<evidence type="ECO:0000256" key="1">
    <source>
        <dbReference type="ARBA" id="ARBA00023015"/>
    </source>
</evidence>
<dbReference type="Gene3D" id="1.10.10.1320">
    <property type="entry name" value="Anti-sigma factor, zinc-finger domain"/>
    <property type="match status" value="1"/>
</dbReference>
<accession>A0A849AJ20</accession>
<dbReference type="RefSeq" id="WP_171153838.1">
    <property type="nucleotide sequence ID" value="NZ_JABENB010000001.1"/>
</dbReference>
<dbReference type="NCBIfam" id="TIGR03988">
    <property type="entry name" value="antisig_RsrA"/>
    <property type="match status" value="1"/>
</dbReference>
<dbReference type="InterPro" id="IPR024020">
    <property type="entry name" value="Anit_sigma_mycothiol_RsrA"/>
</dbReference>
<dbReference type="EMBL" id="JABENB010000001">
    <property type="protein sequence ID" value="NNG39248.1"/>
    <property type="molecule type" value="Genomic_DNA"/>
</dbReference>
<gene>
    <name evidence="4" type="primary">rsrA</name>
    <name evidence="4" type="ORF">HJ588_08170</name>
</gene>
<dbReference type="Proteomes" id="UP000557772">
    <property type="component" value="Unassembled WGS sequence"/>
</dbReference>
<organism evidence="4 5">
    <name type="scientific">Flexivirga aerilata</name>
    <dbReference type="NCBI Taxonomy" id="1656889"/>
    <lineage>
        <taxon>Bacteria</taxon>
        <taxon>Bacillati</taxon>
        <taxon>Actinomycetota</taxon>
        <taxon>Actinomycetes</taxon>
        <taxon>Micrococcales</taxon>
        <taxon>Dermacoccaceae</taxon>
        <taxon>Flexivirga</taxon>
    </lineage>
</organism>